<name>A0A2S7EX27_9XANT</name>
<keyword evidence="2" id="KW-1185">Reference proteome</keyword>
<organism evidence="1 2">
    <name type="scientific">Xanthomonas hyacinthi</name>
    <dbReference type="NCBI Taxonomy" id="56455"/>
    <lineage>
        <taxon>Bacteria</taxon>
        <taxon>Pseudomonadati</taxon>
        <taxon>Pseudomonadota</taxon>
        <taxon>Gammaproteobacteria</taxon>
        <taxon>Lysobacterales</taxon>
        <taxon>Lysobacteraceae</taxon>
        <taxon>Xanthomonas</taxon>
    </lineage>
</organism>
<dbReference type="Proteomes" id="UP000238261">
    <property type="component" value="Unassembled WGS sequence"/>
</dbReference>
<dbReference type="AlphaFoldDB" id="A0A2S7EX27"/>
<reference evidence="2" key="1">
    <citation type="submission" date="2016-08" db="EMBL/GenBank/DDBJ databases">
        <authorList>
            <person name="Merda D."/>
            <person name="Briand M."/>
            <person name="Taghouti G."/>
            <person name="Carrere S."/>
            <person name="Gouzy J."/>
            <person name="Portier P."/>
            <person name="Jacques M.-A."/>
            <person name="Fischer-Le Saux M."/>
        </authorList>
    </citation>
    <scope>NUCLEOTIDE SEQUENCE [LARGE SCALE GENOMIC DNA]</scope>
    <source>
        <strain evidence="2">CFBP1156</strain>
    </source>
</reference>
<dbReference type="EMBL" id="MDEG01000007">
    <property type="protein sequence ID" value="PPU97710.1"/>
    <property type="molecule type" value="Genomic_DNA"/>
</dbReference>
<proteinExistence type="predicted"/>
<gene>
    <name evidence="1" type="ORF">XhyaCFBP1156_10175</name>
</gene>
<sequence>MRLELAQLRFFLIGQAFLLGPAADFVGDPSDALHALQAKCGLVRQILQVEAFGQRVGQARRALRIARREMARLGEATADQPKRLPIRISRLRQTQLRGLAEGVGQQRTPNPMSVAPLGSIASPCAQLLRDLAASLPLPTLLRLVRPAAVADPIDGRGRGRTLFPLRALIQAGPHAPFQWRCFVARSPPHLFRRVHPSPLRRTAVLFRRSGSLLARSTPAQLPALRQVIDGPLRPTLPRRPCRLRVLCSGWRRESVGRYAPRRVVTRRSDPRVRGRSACNLAESCHWHACMKLCRAIIGQVLAGDF</sequence>
<comment type="caution">
    <text evidence="1">The sequence shown here is derived from an EMBL/GenBank/DDBJ whole genome shotgun (WGS) entry which is preliminary data.</text>
</comment>
<protein>
    <submittedName>
        <fullName evidence="1">Uncharacterized protein</fullName>
    </submittedName>
</protein>
<evidence type="ECO:0000313" key="1">
    <source>
        <dbReference type="EMBL" id="PPU97710.1"/>
    </source>
</evidence>
<evidence type="ECO:0000313" key="2">
    <source>
        <dbReference type="Proteomes" id="UP000238261"/>
    </source>
</evidence>
<accession>A0A2S7EX27</accession>